<protein>
    <submittedName>
        <fullName evidence="1">Uncharacterized protein</fullName>
    </submittedName>
</protein>
<dbReference type="Proteomes" id="UP000012589">
    <property type="component" value="Unassembled WGS sequence"/>
</dbReference>
<gene>
    <name evidence="1" type="ORF">C823_05658</name>
</gene>
<dbReference type="OrthoDB" id="2199568at2"/>
<organism evidence="1 2">
    <name type="scientific">Eubacterium plexicaudatum ASF492</name>
    <dbReference type="NCBI Taxonomy" id="1235802"/>
    <lineage>
        <taxon>Bacteria</taxon>
        <taxon>Bacillati</taxon>
        <taxon>Bacillota</taxon>
        <taxon>Clostridia</taxon>
        <taxon>Eubacteriales</taxon>
        <taxon>Eubacteriaceae</taxon>
        <taxon>Eubacterium</taxon>
    </lineage>
</organism>
<dbReference type="EMBL" id="AQFT01000175">
    <property type="protein sequence ID" value="EMZ19106.1"/>
    <property type="molecule type" value="Genomic_DNA"/>
</dbReference>
<dbReference type="STRING" id="1235802.C823_05658"/>
<accession>N1ZT44</accession>
<name>N1ZT44_9FIRM</name>
<comment type="caution">
    <text evidence="1">The sequence shown here is derived from an EMBL/GenBank/DDBJ whole genome shotgun (WGS) entry which is preliminary data.</text>
</comment>
<dbReference type="HOGENOM" id="CLU_1691770_0_0_9"/>
<keyword evidence="2" id="KW-1185">Reference proteome</keyword>
<dbReference type="PATRIC" id="fig|1235802.3.peg.5980"/>
<evidence type="ECO:0000313" key="2">
    <source>
        <dbReference type="Proteomes" id="UP000012589"/>
    </source>
</evidence>
<dbReference type="AlphaFoldDB" id="N1ZT44"/>
<reference evidence="1 2" key="1">
    <citation type="journal article" date="2014" name="Genome Announc.">
        <title>Draft genome sequences of the altered schaedler flora, a defined bacterial community from gnotobiotic mice.</title>
        <authorList>
            <person name="Wannemuehler M.J."/>
            <person name="Overstreet A.M."/>
            <person name="Ward D.V."/>
            <person name="Phillips G.J."/>
        </authorList>
    </citation>
    <scope>NUCLEOTIDE SEQUENCE [LARGE SCALE GENOMIC DNA]</scope>
    <source>
        <strain evidence="1 2">ASF492</strain>
    </source>
</reference>
<evidence type="ECO:0000313" key="1">
    <source>
        <dbReference type="EMBL" id="EMZ19106.1"/>
    </source>
</evidence>
<sequence>MAKEMKVIEMIRKAGYEPREGNTIIVKYAPKNMSEQIVQFFSTEFYILQICKDFVVLMPIINLSWGRKKEVALEIPIEDILNVTVTEEYLNYRIRLETKNGTIDLSAQQKELSEFRSSGTLATGIGALNVGIMGSKSLEKINWHRNNLDQTLEALKTVYA</sequence>
<proteinExistence type="predicted"/>
<dbReference type="eggNOG" id="ENOG5032UKI">
    <property type="taxonomic scope" value="Bacteria"/>
</dbReference>